<dbReference type="EMBL" id="CU466930">
    <property type="protein sequence ID" value="CAO80631.1"/>
    <property type="molecule type" value="Genomic_DNA"/>
</dbReference>
<evidence type="ECO:0000313" key="1">
    <source>
        <dbReference type="EMBL" id="CAO80631.1"/>
    </source>
</evidence>
<protein>
    <submittedName>
        <fullName evidence="1">Uncharacterized protein</fullName>
    </submittedName>
</protein>
<accession>B0VH16</accession>
<proteinExistence type="predicted"/>
<evidence type="ECO:0000313" key="2">
    <source>
        <dbReference type="Proteomes" id="UP000002019"/>
    </source>
</evidence>
<keyword evidence="2" id="KW-1185">Reference proteome</keyword>
<reference evidence="1 2" key="1">
    <citation type="journal article" date="2008" name="J. Bacteriol.">
        <title>'Candidatus Cloacamonas acidaminovorans': genome sequence reconstruction provides a first glimpse of a new bacterial division.</title>
        <authorList>
            <person name="Pelletier E."/>
            <person name="Kreimeyer A."/>
            <person name="Bocs S."/>
            <person name="Rouy Z."/>
            <person name="Gyapay G."/>
            <person name="Chouari R."/>
            <person name="Riviere D."/>
            <person name="Ganesan A."/>
            <person name="Daegelen P."/>
            <person name="Sghir A."/>
            <person name="Cohen G.N."/>
            <person name="Medigue C."/>
            <person name="Weissenbach J."/>
            <person name="Le Paslier D."/>
        </authorList>
    </citation>
    <scope>NUCLEOTIDE SEQUENCE [LARGE SCALE GENOMIC DNA]</scope>
    <source>
        <strain evidence="2">Evry</strain>
    </source>
</reference>
<name>B0VH16_CLOAI</name>
<dbReference type="KEGG" id="caci:CLOAM0748"/>
<sequence length="176" mass="19897">MVICTLTLFSFACANIPKSRTEEEKRIILPEGETSANCITVEELESFSFNTLECIQAFLAGDWFTRFEKSSRPLIFLCPPETEPAFREQGKNFIGLFCADILQTQAVNLVVCDSVFTLSENREKILQLVKKSGADFFLQSIIAMEEGIPLLKLNLYNVQNLAIVYNDTRSLLLIKI</sequence>
<dbReference type="STRING" id="459349.CLOAM0748"/>
<dbReference type="AlphaFoldDB" id="B0VH16"/>
<gene>
    <name evidence="1" type="ordered locus">CLOAM0748</name>
</gene>
<dbReference type="Proteomes" id="UP000002019">
    <property type="component" value="Chromosome"/>
</dbReference>
<dbReference type="HOGENOM" id="CLU_1522583_0_0_0"/>
<organism evidence="1 2">
    <name type="scientific">Cloacimonas acidaminovorans (strain Evry)</name>
    <dbReference type="NCBI Taxonomy" id="459349"/>
    <lineage>
        <taxon>Bacteria</taxon>
        <taxon>Pseudomonadati</taxon>
        <taxon>Candidatus Cloacimonadota</taxon>
        <taxon>Candidatus Cloacimonadia</taxon>
        <taxon>Candidatus Cloacimonadales</taxon>
        <taxon>Candidatus Cloacimonadaceae</taxon>
        <taxon>Candidatus Cloacimonas</taxon>
    </lineage>
</organism>